<dbReference type="FunFam" id="3.40.50.1100:FF:000007">
    <property type="entry name" value="L-threonine dehydratase catabolic TdcB"/>
    <property type="match status" value="1"/>
</dbReference>
<dbReference type="SUPFAM" id="SSF53686">
    <property type="entry name" value="Tryptophan synthase beta subunit-like PLP-dependent enzymes"/>
    <property type="match status" value="1"/>
</dbReference>
<evidence type="ECO:0000256" key="6">
    <source>
        <dbReference type="ARBA" id="ARBA00012096"/>
    </source>
</evidence>
<dbReference type="GO" id="GO:0006567">
    <property type="term" value="P:L-threonine catabolic process"/>
    <property type="evidence" value="ECO:0007669"/>
    <property type="project" value="InterPro"/>
</dbReference>
<dbReference type="GO" id="GO:0009097">
    <property type="term" value="P:isoleucine biosynthetic process"/>
    <property type="evidence" value="ECO:0007669"/>
    <property type="project" value="TreeGrafter"/>
</dbReference>
<keyword evidence="13" id="KW-0547">Nucleotide-binding</keyword>
<feature type="domain" description="Tryptophan synthase beta chain-like PALP" evidence="14">
    <location>
        <begin position="24"/>
        <end position="309"/>
    </location>
</feature>
<evidence type="ECO:0000256" key="3">
    <source>
        <dbReference type="ARBA" id="ARBA00004958"/>
    </source>
</evidence>
<dbReference type="Proteomes" id="UP000886856">
    <property type="component" value="Unassembled WGS sequence"/>
</dbReference>
<dbReference type="GO" id="GO:0000166">
    <property type="term" value="F:nucleotide binding"/>
    <property type="evidence" value="ECO:0007669"/>
    <property type="project" value="UniProtKB-KW"/>
</dbReference>
<dbReference type="PANTHER" id="PTHR48078">
    <property type="entry name" value="THREONINE DEHYDRATASE, MITOCHONDRIAL-RELATED"/>
    <property type="match status" value="1"/>
</dbReference>
<dbReference type="Pfam" id="PF00291">
    <property type="entry name" value="PALP"/>
    <property type="match status" value="1"/>
</dbReference>
<dbReference type="InterPro" id="IPR005789">
    <property type="entry name" value="Thr_deHydtase_catblc"/>
</dbReference>
<dbReference type="GO" id="GO:0030170">
    <property type="term" value="F:pyridoxal phosphate binding"/>
    <property type="evidence" value="ECO:0007669"/>
    <property type="project" value="InterPro"/>
</dbReference>
<keyword evidence="8" id="KW-0021">Allosteric enzyme</keyword>
<evidence type="ECO:0000256" key="4">
    <source>
        <dbReference type="ARBA" id="ARBA00010869"/>
    </source>
</evidence>
<protein>
    <recommendedName>
        <fullName evidence="7 13">L-threonine dehydratase catabolic TdcB</fullName>
        <ecNumber evidence="6 13">4.3.1.19</ecNumber>
    </recommendedName>
    <alternativeName>
        <fullName evidence="12 13">Threonine deaminase</fullName>
    </alternativeName>
</protein>
<evidence type="ECO:0000256" key="13">
    <source>
        <dbReference type="RuleBase" id="RU363083"/>
    </source>
</evidence>
<dbReference type="InterPro" id="IPR000634">
    <property type="entry name" value="Ser/Thr_deHydtase_PyrdxlP-BS"/>
</dbReference>
<comment type="subunit">
    <text evidence="5 13">In the native structure, TdcB is in a dimeric form, whereas in the TdcB-AMP complex, it exists in a tetrameric form (dimer of dimers).</text>
</comment>
<dbReference type="InterPro" id="IPR050147">
    <property type="entry name" value="Ser/Thr_Dehydratase"/>
</dbReference>
<evidence type="ECO:0000256" key="2">
    <source>
        <dbReference type="ARBA" id="ARBA00001933"/>
    </source>
</evidence>
<name>A0A9D2KWX8_9LACT</name>
<keyword evidence="9 13" id="KW-0663">Pyridoxal phosphate</keyword>
<evidence type="ECO:0000259" key="14">
    <source>
        <dbReference type="Pfam" id="PF00291"/>
    </source>
</evidence>
<comment type="similarity">
    <text evidence="4 13">Belongs to the serine/threonine dehydratase family.</text>
</comment>
<evidence type="ECO:0000256" key="11">
    <source>
        <dbReference type="ARBA" id="ARBA00025527"/>
    </source>
</evidence>
<dbReference type="EMBL" id="DWYW01000051">
    <property type="protein sequence ID" value="HJA89684.1"/>
    <property type="molecule type" value="Genomic_DNA"/>
</dbReference>
<dbReference type="PANTHER" id="PTHR48078:SF6">
    <property type="entry name" value="L-THREONINE DEHYDRATASE CATABOLIC TDCB"/>
    <property type="match status" value="1"/>
</dbReference>
<dbReference type="PROSITE" id="PS00165">
    <property type="entry name" value="DEHYDRATASE_SER_THR"/>
    <property type="match status" value="1"/>
</dbReference>
<evidence type="ECO:0000256" key="12">
    <source>
        <dbReference type="ARBA" id="ARBA00031427"/>
    </source>
</evidence>
<comment type="caution">
    <text evidence="15">The sequence shown here is derived from an EMBL/GenBank/DDBJ whole genome shotgun (WGS) entry which is preliminary data.</text>
</comment>
<dbReference type="AlphaFoldDB" id="A0A9D2KWX8"/>
<reference evidence="15" key="2">
    <citation type="submission" date="2021-04" db="EMBL/GenBank/DDBJ databases">
        <authorList>
            <person name="Gilroy R."/>
        </authorList>
    </citation>
    <scope>NUCLEOTIDE SEQUENCE</scope>
    <source>
        <strain evidence="15">CHK171-505</strain>
    </source>
</reference>
<dbReference type="EC" id="4.3.1.19" evidence="6 13"/>
<evidence type="ECO:0000313" key="15">
    <source>
        <dbReference type="EMBL" id="HJA89684.1"/>
    </source>
</evidence>
<comment type="function">
    <text evidence="11 13">Catalyzes the anaerobic formation of alpha-ketobutyrate and ammonia from threonine in a two-step reaction. The first step involved a dehydration of threonine and a production of enamine intermediates (aminocrotonate), which tautomerizes to its imine form (iminobutyrate). Both intermediates are unstable and short-lived. The second step is the nonenzymatic hydrolysis of the enamine/imine intermediates to form 2-ketobutyrate and free ammonia. In the low water environment of the cell, the second step is accelerated by RidA.</text>
</comment>
<dbReference type="GO" id="GO:0003941">
    <property type="term" value="F:L-serine ammonia-lyase activity"/>
    <property type="evidence" value="ECO:0007669"/>
    <property type="project" value="TreeGrafter"/>
</dbReference>
<sequence>MENQLTLEMVQDAWDYLRKEYVTHNTPMVTSSMTDDRVNRHVHFKMENQQKTGSFKLRGASYKIHKLTAEELEKGVISSSAGNHAQGVAMAAYRLGVQASIFMPKTTPQAKINAATGYGAEVILVGDSYQEAGDAAQKYYEENDVTYVHPYDDYYIMAGQGTIALEMLEQEPDLDIIICPVGGGGLISGVSLAAKSIKPSIKVIGVEAAEAASMYHAFKTGEIKRLDTVDTIAEGIAVKEPGEKTYAVTKQYVDDIVTVTEEEIADAILWMLERNKTLVEGAGAASLAALLAHNDRLPEGKNVGLIVSGGNIDLGSMPMIQSVARGLKKAVQVKSRKGER</sequence>
<proteinExistence type="inferred from homology"/>
<accession>A0A9D2KWX8</accession>
<evidence type="ECO:0000313" key="16">
    <source>
        <dbReference type="Proteomes" id="UP000886856"/>
    </source>
</evidence>
<comment type="catalytic activity">
    <reaction evidence="1 13">
        <text>L-threonine = 2-oxobutanoate + NH4(+)</text>
        <dbReference type="Rhea" id="RHEA:22108"/>
        <dbReference type="ChEBI" id="CHEBI:16763"/>
        <dbReference type="ChEBI" id="CHEBI:28938"/>
        <dbReference type="ChEBI" id="CHEBI:57926"/>
        <dbReference type="EC" id="4.3.1.19"/>
    </reaction>
</comment>
<dbReference type="GO" id="GO:0006565">
    <property type="term" value="P:L-serine catabolic process"/>
    <property type="evidence" value="ECO:0007669"/>
    <property type="project" value="TreeGrafter"/>
</dbReference>
<evidence type="ECO:0000256" key="7">
    <source>
        <dbReference type="ARBA" id="ARBA00022248"/>
    </source>
</evidence>
<dbReference type="NCBIfam" id="TIGR01127">
    <property type="entry name" value="ilvA_1Cterm"/>
    <property type="match status" value="1"/>
</dbReference>
<evidence type="ECO:0000256" key="5">
    <source>
        <dbReference type="ARBA" id="ARBA00011447"/>
    </source>
</evidence>
<evidence type="ECO:0000256" key="8">
    <source>
        <dbReference type="ARBA" id="ARBA00022533"/>
    </source>
</evidence>
<dbReference type="FunFam" id="3.40.50.1100:FF:000005">
    <property type="entry name" value="Threonine dehydratase catabolic"/>
    <property type="match status" value="1"/>
</dbReference>
<comment type="pathway">
    <text evidence="3 13">Amino-acid degradation; L-threonine degradation via propanoate pathway; propanoate from L-threonine: step 1/4.</text>
</comment>
<reference evidence="15" key="1">
    <citation type="journal article" date="2021" name="PeerJ">
        <title>Extensive microbial diversity within the chicken gut microbiome revealed by metagenomics and culture.</title>
        <authorList>
            <person name="Gilroy R."/>
            <person name="Ravi A."/>
            <person name="Getino M."/>
            <person name="Pursley I."/>
            <person name="Horton D.L."/>
            <person name="Alikhan N.F."/>
            <person name="Baker D."/>
            <person name="Gharbi K."/>
            <person name="Hall N."/>
            <person name="Watson M."/>
            <person name="Adriaenssens E.M."/>
            <person name="Foster-Nyarko E."/>
            <person name="Jarju S."/>
            <person name="Secka A."/>
            <person name="Antonio M."/>
            <person name="Oren A."/>
            <person name="Chaudhuri R.R."/>
            <person name="La Ragione R."/>
            <person name="Hildebrand F."/>
            <person name="Pallen M.J."/>
        </authorList>
    </citation>
    <scope>NUCLEOTIDE SEQUENCE</scope>
    <source>
        <strain evidence="15">CHK171-505</strain>
    </source>
</reference>
<evidence type="ECO:0000256" key="1">
    <source>
        <dbReference type="ARBA" id="ARBA00001274"/>
    </source>
</evidence>
<dbReference type="GO" id="GO:0004794">
    <property type="term" value="F:threonine deaminase activity"/>
    <property type="evidence" value="ECO:0007669"/>
    <property type="project" value="UniProtKB-EC"/>
</dbReference>
<keyword evidence="10 13" id="KW-0456">Lyase</keyword>
<evidence type="ECO:0000256" key="9">
    <source>
        <dbReference type="ARBA" id="ARBA00022898"/>
    </source>
</evidence>
<dbReference type="InterPro" id="IPR001926">
    <property type="entry name" value="TrpB-like_PALP"/>
</dbReference>
<dbReference type="InterPro" id="IPR036052">
    <property type="entry name" value="TrpB-like_PALP_sf"/>
</dbReference>
<evidence type="ECO:0000256" key="10">
    <source>
        <dbReference type="ARBA" id="ARBA00023239"/>
    </source>
</evidence>
<dbReference type="CDD" id="cd01562">
    <property type="entry name" value="Thr-dehyd"/>
    <property type="match status" value="1"/>
</dbReference>
<comment type="cofactor">
    <cofactor evidence="2 13">
        <name>pyridoxal 5'-phosphate</name>
        <dbReference type="ChEBI" id="CHEBI:597326"/>
    </cofactor>
</comment>
<dbReference type="Gene3D" id="3.40.50.1100">
    <property type="match status" value="2"/>
</dbReference>
<organism evidence="15 16">
    <name type="scientific">Candidatus Jeotgalibaca merdavium</name>
    <dbReference type="NCBI Taxonomy" id="2838627"/>
    <lineage>
        <taxon>Bacteria</taxon>
        <taxon>Bacillati</taxon>
        <taxon>Bacillota</taxon>
        <taxon>Bacilli</taxon>
        <taxon>Lactobacillales</taxon>
        <taxon>Carnobacteriaceae</taxon>
        <taxon>Jeotgalibaca</taxon>
    </lineage>
</organism>
<gene>
    <name evidence="15" type="primary">ilvA</name>
    <name evidence="15" type="ORF">H9948_02730</name>
</gene>